<evidence type="ECO:0000313" key="5">
    <source>
        <dbReference type="Proteomes" id="UP000835052"/>
    </source>
</evidence>
<feature type="chain" id="PRO_5035727595" description="DUF7808 domain-containing protein" evidence="2">
    <location>
        <begin position="19"/>
        <end position="236"/>
    </location>
</feature>
<evidence type="ECO:0000256" key="2">
    <source>
        <dbReference type="SAM" id="SignalP"/>
    </source>
</evidence>
<reference evidence="4" key="1">
    <citation type="submission" date="2020-10" db="EMBL/GenBank/DDBJ databases">
        <authorList>
            <person name="Kikuchi T."/>
        </authorList>
    </citation>
    <scope>NUCLEOTIDE SEQUENCE</scope>
    <source>
        <strain evidence="4">NKZ352</strain>
    </source>
</reference>
<comment type="caution">
    <text evidence="4">The sequence shown here is derived from an EMBL/GenBank/DDBJ whole genome shotgun (WGS) entry which is preliminary data.</text>
</comment>
<dbReference type="OrthoDB" id="5849460at2759"/>
<name>A0A8S1HKT6_9PELO</name>
<proteinExistence type="predicted"/>
<feature type="region of interest" description="Disordered" evidence="1">
    <location>
        <begin position="167"/>
        <end position="188"/>
    </location>
</feature>
<dbReference type="PANTHER" id="PTHR34493">
    <property type="entry name" value="PROTEIN CBG13422-RELATED"/>
    <property type="match status" value="1"/>
</dbReference>
<gene>
    <name evidence="4" type="ORF">CAUJ_LOCUS11581</name>
</gene>
<keyword evidence="2" id="KW-0732">Signal</keyword>
<evidence type="ECO:0000256" key="1">
    <source>
        <dbReference type="SAM" id="MobiDB-lite"/>
    </source>
</evidence>
<protein>
    <recommendedName>
        <fullName evidence="3">DUF7808 domain-containing protein</fullName>
    </recommendedName>
</protein>
<sequence>MKLTALIAGLIAVSAVLADSVRTEETRSYECVRNGGNSNIECRLKFDDGEFMAINDNGCFKQYSPTLQSTLEHCPLQCQHATDATVIQTTSPECVKGETFDVERRRSDWFLWRREGCLRVEAEFNFTCVSQQMEFPEADQPLEVPDMMMQNIEEVDQEEEEEVRAELPSSNNELLDLEEEQSEKEPVEIKPLDAPISVENAPKVAEKVAIEEKPDDLPEKVDTLLGIMFPSYRKAA</sequence>
<evidence type="ECO:0000259" key="3">
    <source>
        <dbReference type="Pfam" id="PF25096"/>
    </source>
</evidence>
<organism evidence="4 5">
    <name type="scientific">Caenorhabditis auriculariae</name>
    <dbReference type="NCBI Taxonomy" id="2777116"/>
    <lineage>
        <taxon>Eukaryota</taxon>
        <taxon>Metazoa</taxon>
        <taxon>Ecdysozoa</taxon>
        <taxon>Nematoda</taxon>
        <taxon>Chromadorea</taxon>
        <taxon>Rhabditida</taxon>
        <taxon>Rhabditina</taxon>
        <taxon>Rhabditomorpha</taxon>
        <taxon>Rhabditoidea</taxon>
        <taxon>Rhabditidae</taxon>
        <taxon>Peloderinae</taxon>
        <taxon>Caenorhabditis</taxon>
    </lineage>
</organism>
<feature type="signal peptide" evidence="2">
    <location>
        <begin position="1"/>
        <end position="18"/>
    </location>
</feature>
<accession>A0A8S1HKT6</accession>
<evidence type="ECO:0000313" key="4">
    <source>
        <dbReference type="EMBL" id="CAD6195662.1"/>
    </source>
</evidence>
<keyword evidence="5" id="KW-1185">Reference proteome</keyword>
<feature type="domain" description="DUF7808" evidence="3">
    <location>
        <begin position="25"/>
        <end position="132"/>
    </location>
</feature>
<dbReference type="EMBL" id="CAJGYM010000058">
    <property type="protein sequence ID" value="CAD6195662.1"/>
    <property type="molecule type" value="Genomic_DNA"/>
</dbReference>
<dbReference type="PANTHER" id="PTHR34493:SF5">
    <property type="entry name" value="WSC DOMAIN-CONTAINING PROTEIN"/>
    <property type="match status" value="1"/>
</dbReference>
<dbReference type="AlphaFoldDB" id="A0A8S1HKT6"/>
<dbReference type="Proteomes" id="UP000835052">
    <property type="component" value="Unassembled WGS sequence"/>
</dbReference>
<dbReference type="Pfam" id="PF25096">
    <property type="entry name" value="DUF7808"/>
    <property type="match status" value="1"/>
</dbReference>
<dbReference type="InterPro" id="IPR056710">
    <property type="entry name" value="DUF7808"/>
</dbReference>